<dbReference type="EMBL" id="JAWHQM010000056">
    <property type="protein sequence ID" value="KAK5635663.1"/>
    <property type="molecule type" value="Genomic_DNA"/>
</dbReference>
<reference evidence="2 3" key="1">
    <citation type="submission" date="2023-10" db="EMBL/GenBank/DDBJ databases">
        <title>Draft genome sequence of Xylaria bambusicola isolate GMP-LS, the root and basal stem rot pathogen of sugarcane in Indonesia.</title>
        <authorList>
            <person name="Selvaraj P."/>
            <person name="Muralishankar V."/>
            <person name="Muruganantham S."/>
            <person name="Sp S."/>
            <person name="Haryani S."/>
            <person name="Lau K.J.X."/>
            <person name="Naqvi N.I."/>
        </authorList>
    </citation>
    <scope>NUCLEOTIDE SEQUENCE [LARGE SCALE GENOMIC DNA]</scope>
    <source>
        <strain evidence="2">GMP-LS</strain>
    </source>
</reference>
<dbReference type="Proteomes" id="UP001305414">
    <property type="component" value="Unassembled WGS sequence"/>
</dbReference>
<comment type="caution">
    <text evidence="2">The sequence shown here is derived from an EMBL/GenBank/DDBJ whole genome shotgun (WGS) entry which is preliminary data.</text>
</comment>
<organism evidence="2 3">
    <name type="scientific">Xylaria bambusicola</name>
    <dbReference type="NCBI Taxonomy" id="326684"/>
    <lineage>
        <taxon>Eukaryota</taxon>
        <taxon>Fungi</taxon>
        <taxon>Dikarya</taxon>
        <taxon>Ascomycota</taxon>
        <taxon>Pezizomycotina</taxon>
        <taxon>Sordariomycetes</taxon>
        <taxon>Xylariomycetidae</taxon>
        <taxon>Xylariales</taxon>
        <taxon>Xylariaceae</taxon>
        <taxon>Xylaria</taxon>
    </lineage>
</organism>
<accession>A0AAN7ZE31</accession>
<evidence type="ECO:0000313" key="2">
    <source>
        <dbReference type="EMBL" id="KAK5635663.1"/>
    </source>
</evidence>
<gene>
    <name evidence="2" type="ORF">RRF57_011375</name>
</gene>
<proteinExistence type="predicted"/>
<evidence type="ECO:0000313" key="3">
    <source>
        <dbReference type="Proteomes" id="UP001305414"/>
    </source>
</evidence>
<sequence length="85" mass="9632">MGLSKAEVQNFGKVSSRVGEDDRTMAIQIHHGAVSSLLSEDDVRVRRRVARRWFTYAQGSLILLPFLLLIKSIISYTYPPQRITA</sequence>
<keyword evidence="1" id="KW-0812">Transmembrane</keyword>
<feature type="transmembrane region" description="Helical" evidence="1">
    <location>
        <begin position="53"/>
        <end position="74"/>
    </location>
</feature>
<keyword evidence="3" id="KW-1185">Reference proteome</keyword>
<protein>
    <submittedName>
        <fullName evidence="2">Uncharacterized protein</fullName>
    </submittedName>
</protein>
<keyword evidence="1" id="KW-1133">Transmembrane helix</keyword>
<keyword evidence="1" id="KW-0472">Membrane</keyword>
<evidence type="ECO:0000256" key="1">
    <source>
        <dbReference type="SAM" id="Phobius"/>
    </source>
</evidence>
<dbReference type="AlphaFoldDB" id="A0AAN7ZE31"/>
<name>A0AAN7ZE31_9PEZI</name>